<evidence type="ECO:0000313" key="1">
    <source>
        <dbReference type="EMBL" id="SNT12888.1"/>
    </source>
</evidence>
<name>A0A239K528_9BACT</name>
<keyword evidence="2" id="KW-1185">Reference proteome</keyword>
<accession>A0A239K528</accession>
<dbReference type="Proteomes" id="UP000198432">
    <property type="component" value="Unassembled WGS sequence"/>
</dbReference>
<organism evidence="1 2">
    <name type="scientific">Pontibacter ummariensis</name>
    <dbReference type="NCBI Taxonomy" id="1610492"/>
    <lineage>
        <taxon>Bacteria</taxon>
        <taxon>Pseudomonadati</taxon>
        <taxon>Bacteroidota</taxon>
        <taxon>Cytophagia</taxon>
        <taxon>Cytophagales</taxon>
        <taxon>Hymenobacteraceae</taxon>
        <taxon>Pontibacter</taxon>
    </lineage>
</organism>
<sequence>MLLDKLKRRVEALNLDLRGKVVLTEAATGPYVVTPIIAALAGAKVYAFSRETRYGTTTEVFEQTRSVYQNYQDTSLDITFMDTLTPETIAKADIITNSGHLRPLNKEMLQHAKDTVVIPMMYEAWEWREADMDIDYIKERGFKLGATNERHPEVDVFNYLGDMAVKQIMDAGLCLYKNKFILLCNNDFGPYIAKVVAKMCEKLGVIDKPENRFKYQIENLEWLSDFPEVRIPATFKDAEAVIFTAYPFDATWVGIDTAVSLASIKEGLRDPLLLRYAGHVDTEALDLAGIRYYPAQVPCGHMGVLPSAVGYDPIIRLQAGGLKVGEVLHSGNYTFNKIPILELACEQIETY</sequence>
<dbReference type="RefSeq" id="WP_089321191.1">
    <property type="nucleotide sequence ID" value="NZ_FZOQ01000026.1"/>
</dbReference>
<dbReference type="OrthoDB" id="9811799at2"/>
<dbReference type="EMBL" id="FZOQ01000026">
    <property type="protein sequence ID" value="SNT12888.1"/>
    <property type="molecule type" value="Genomic_DNA"/>
</dbReference>
<evidence type="ECO:0000313" key="2">
    <source>
        <dbReference type="Proteomes" id="UP000198432"/>
    </source>
</evidence>
<gene>
    <name evidence="1" type="ORF">SAMN06296052_12611</name>
</gene>
<proteinExistence type="predicted"/>
<protein>
    <submittedName>
        <fullName evidence="1">Uncharacterized protein</fullName>
    </submittedName>
</protein>
<reference evidence="2" key="1">
    <citation type="submission" date="2017-06" db="EMBL/GenBank/DDBJ databases">
        <authorList>
            <person name="Varghese N."/>
            <person name="Submissions S."/>
        </authorList>
    </citation>
    <scope>NUCLEOTIDE SEQUENCE [LARGE SCALE GENOMIC DNA]</scope>
    <source>
        <strain evidence="2">NKM1</strain>
    </source>
</reference>
<dbReference type="AlphaFoldDB" id="A0A239K528"/>